<dbReference type="Proteomes" id="UP000307602">
    <property type="component" value="Unassembled WGS sequence"/>
</dbReference>
<keyword evidence="2" id="KW-1185">Reference proteome</keyword>
<organism evidence="1 2">
    <name type="scientific">Flavivirga rizhaonensis</name>
    <dbReference type="NCBI Taxonomy" id="2559571"/>
    <lineage>
        <taxon>Bacteria</taxon>
        <taxon>Pseudomonadati</taxon>
        <taxon>Bacteroidota</taxon>
        <taxon>Flavobacteriia</taxon>
        <taxon>Flavobacteriales</taxon>
        <taxon>Flavobacteriaceae</taxon>
        <taxon>Flavivirga</taxon>
    </lineage>
</organism>
<comment type="caution">
    <text evidence="1">The sequence shown here is derived from an EMBL/GenBank/DDBJ whole genome shotgun (WGS) entry which is preliminary data.</text>
</comment>
<reference evidence="1 2" key="1">
    <citation type="submission" date="2019-04" db="EMBL/GenBank/DDBJ databases">
        <authorList>
            <person name="Liu A."/>
        </authorList>
    </citation>
    <scope>NUCLEOTIDE SEQUENCE [LARGE SCALE GENOMIC DNA]</scope>
    <source>
        <strain evidence="1 2">RZ03</strain>
    </source>
</reference>
<dbReference type="EMBL" id="SRSO01000011">
    <property type="protein sequence ID" value="TGV02747.1"/>
    <property type="molecule type" value="Genomic_DNA"/>
</dbReference>
<accession>A0A4S1DX82</accession>
<gene>
    <name evidence="1" type="ORF">EM932_09970</name>
</gene>
<dbReference type="AlphaFoldDB" id="A0A4S1DX82"/>
<sequence>MSIEKMKSLIIFLFFSVTLIAQEETIRTEDFDWDGELYLIHASVDEYVTIEGCENDTDKKNCFDTKFNEILNKYPFKCSDCKDELKIMMSLKINKYGDLRIGGIKTNNKMFNSQYSKNGKKIKKIERFLLKKIKIIKPAKFKNKIVSVQCFKKVIKKY</sequence>
<evidence type="ECO:0000313" key="2">
    <source>
        <dbReference type="Proteomes" id="UP000307602"/>
    </source>
</evidence>
<evidence type="ECO:0000313" key="1">
    <source>
        <dbReference type="EMBL" id="TGV02747.1"/>
    </source>
</evidence>
<protein>
    <submittedName>
        <fullName evidence="1">Uncharacterized protein</fullName>
    </submittedName>
</protein>
<name>A0A4S1DX82_9FLAO</name>
<proteinExistence type="predicted"/>